<dbReference type="Gene3D" id="1.10.510.10">
    <property type="entry name" value="Transferase(Phosphotransferase) domain 1"/>
    <property type="match status" value="1"/>
</dbReference>
<keyword evidence="4 5" id="KW-0067">ATP-binding</keyword>
<protein>
    <recommendedName>
        <fullName evidence="6">Protein kinase domain-containing protein</fullName>
    </recommendedName>
</protein>
<evidence type="ECO:0000256" key="3">
    <source>
        <dbReference type="ARBA" id="ARBA00022777"/>
    </source>
</evidence>
<accession>A0ABN1P013</accession>
<gene>
    <name evidence="7" type="ORF">GCM10009559_02970</name>
</gene>
<dbReference type="Gene3D" id="3.30.200.20">
    <property type="entry name" value="Phosphorylase Kinase, domain 1"/>
    <property type="match status" value="1"/>
</dbReference>
<proteinExistence type="predicted"/>
<dbReference type="SUPFAM" id="SSF56112">
    <property type="entry name" value="Protein kinase-like (PK-like)"/>
    <property type="match status" value="1"/>
</dbReference>
<dbReference type="Pfam" id="PF00069">
    <property type="entry name" value="Pkinase"/>
    <property type="match status" value="1"/>
</dbReference>
<dbReference type="InterPro" id="IPR000719">
    <property type="entry name" value="Prot_kinase_dom"/>
</dbReference>
<feature type="binding site" evidence="5">
    <location>
        <position position="43"/>
    </location>
    <ligand>
        <name>ATP</name>
        <dbReference type="ChEBI" id="CHEBI:30616"/>
    </ligand>
</feature>
<feature type="domain" description="Protein kinase" evidence="6">
    <location>
        <begin position="15"/>
        <end position="263"/>
    </location>
</feature>
<organism evidence="7 8">
    <name type="scientific">Pseudonocardia zijingensis</name>
    <dbReference type="NCBI Taxonomy" id="153376"/>
    <lineage>
        <taxon>Bacteria</taxon>
        <taxon>Bacillati</taxon>
        <taxon>Actinomycetota</taxon>
        <taxon>Actinomycetes</taxon>
        <taxon>Pseudonocardiales</taxon>
        <taxon>Pseudonocardiaceae</taxon>
        <taxon>Pseudonocardia</taxon>
    </lineage>
</organism>
<dbReference type="Gene3D" id="2.130.10.10">
    <property type="entry name" value="YVTN repeat-like/Quinoprotein amine dehydrogenase"/>
    <property type="match status" value="2"/>
</dbReference>
<sequence length="653" mass="68196">MDPLGAGDPKRVGPYRLLGRLGAGGMGQVFLGRDRAGVQVAVKVVHSGYAHDERFRLRFRREVEISRTVTGPWVAAVVDADPDARTPWLATQYVHGPSLDAAVRSDGPLPAGEVHALAHGLARALAVVHDAGLVHRDLKPSNVLLGSDHPRLIDFGISRAIDATQVTSTGVVVGTPAFMSPEQIAGEDVGPASDVFSLGSVLVFAATGHNPFGDHPPLALMMRISGHEPDLDGVPDDLRGPIAACLAKQPQERPAAGELTGLFGTVVDAAPRRVVAAGGGAPTLVPAPTRVATEVPPPDGAPPLSRRAWLGIAGAAALLGAGGFGLAAALGSPRAKEARWAAPASSVLDHPAVAVDEGSVYVYGGDAMRALDSATGEERWSVPGWAEHESIDLARIAAAGGAVVVGTSTGVTVLEAATGRRMWDVPGQITTFAAADGILVTAASGEGLRAQDLVSGRRVWGSDQSYVQASIAYAGMHIAIEIDEVVARELRSGRQLWRYPAGSYDSYRLAGADGVVAVGSSVTATLLDAATGQQLWRASQSVQRLLITGDVLVLLVQLGEQVAVRAFDLARGEPRWALPEIDGRLPQVLGADGIVYFRPTEGPTSAYDARSGDRIWVYDGDTNTTREPVAARGRDLYLFDKLEGGRIQAVAIP</sequence>
<dbReference type="InterPro" id="IPR008271">
    <property type="entry name" value="Ser/Thr_kinase_AS"/>
</dbReference>
<dbReference type="SMART" id="SM00564">
    <property type="entry name" value="PQQ"/>
    <property type="match status" value="5"/>
</dbReference>
<dbReference type="PANTHER" id="PTHR43289">
    <property type="entry name" value="MITOGEN-ACTIVATED PROTEIN KINASE KINASE KINASE 20-RELATED"/>
    <property type="match status" value="1"/>
</dbReference>
<dbReference type="PANTHER" id="PTHR43289:SF34">
    <property type="entry name" value="SERINE_THREONINE-PROTEIN KINASE YBDM-RELATED"/>
    <property type="match status" value="1"/>
</dbReference>
<dbReference type="InterPro" id="IPR017441">
    <property type="entry name" value="Protein_kinase_ATP_BS"/>
</dbReference>
<keyword evidence="1" id="KW-0808">Transferase</keyword>
<evidence type="ECO:0000256" key="1">
    <source>
        <dbReference type="ARBA" id="ARBA00022679"/>
    </source>
</evidence>
<dbReference type="InterPro" id="IPR015943">
    <property type="entry name" value="WD40/YVTN_repeat-like_dom_sf"/>
</dbReference>
<dbReference type="EMBL" id="BAAAHP010000005">
    <property type="protein sequence ID" value="GAA0920420.1"/>
    <property type="molecule type" value="Genomic_DNA"/>
</dbReference>
<reference evidence="7 8" key="1">
    <citation type="journal article" date="2019" name="Int. J. Syst. Evol. Microbiol.">
        <title>The Global Catalogue of Microorganisms (GCM) 10K type strain sequencing project: providing services to taxonomists for standard genome sequencing and annotation.</title>
        <authorList>
            <consortium name="The Broad Institute Genomics Platform"/>
            <consortium name="The Broad Institute Genome Sequencing Center for Infectious Disease"/>
            <person name="Wu L."/>
            <person name="Ma J."/>
        </authorList>
    </citation>
    <scope>NUCLEOTIDE SEQUENCE [LARGE SCALE GENOMIC DNA]</scope>
    <source>
        <strain evidence="7 8">JCM 11117</strain>
    </source>
</reference>
<dbReference type="InterPro" id="IPR002372">
    <property type="entry name" value="PQQ_rpt_dom"/>
</dbReference>
<keyword evidence="3" id="KW-0418">Kinase</keyword>
<dbReference type="SUPFAM" id="SSF50998">
    <property type="entry name" value="Quinoprotein alcohol dehydrogenase-like"/>
    <property type="match status" value="1"/>
</dbReference>
<dbReference type="InterPro" id="IPR018391">
    <property type="entry name" value="PQQ_b-propeller_rpt"/>
</dbReference>
<comment type="caution">
    <text evidence="7">The sequence shown here is derived from an EMBL/GenBank/DDBJ whole genome shotgun (WGS) entry which is preliminary data.</text>
</comment>
<name>A0ABN1P013_9PSEU</name>
<keyword evidence="2 5" id="KW-0547">Nucleotide-binding</keyword>
<dbReference type="CDD" id="cd14014">
    <property type="entry name" value="STKc_PknB_like"/>
    <property type="match status" value="1"/>
</dbReference>
<evidence type="ECO:0000256" key="4">
    <source>
        <dbReference type="ARBA" id="ARBA00022840"/>
    </source>
</evidence>
<dbReference type="SMART" id="SM00220">
    <property type="entry name" value="S_TKc"/>
    <property type="match status" value="1"/>
</dbReference>
<dbReference type="InterPro" id="IPR011009">
    <property type="entry name" value="Kinase-like_dom_sf"/>
</dbReference>
<evidence type="ECO:0000259" key="6">
    <source>
        <dbReference type="PROSITE" id="PS50011"/>
    </source>
</evidence>
<evidence type="ECO:0000256" key="5">
    <source>
        <dbReference type="PROSITE-ProRule" id="PRU10141"/>
    </source>
</evidence>
<dbReference type="RefSeq" id="WP_343937987.1">
    <property type="nucleotide sequence ID" value="NZ_BAAAHP010000005.1"/>
</dbReference>
<evidence type="ECO:0000313" key="8">
    <source>
        <dbReference type="Proteomes" id="UP001499967"/>
    </source>
</evidence>
<dbReference type="PROSITE" id="PS50011">
    <property type="entry name" value="PROTEIN_KINASE_DOM"/>
    <property type="match status" value="1"/>
</dbReference>
<dbReference type="Proteomes" id="UP001499967">
    <property type="component" value="Unassembled WGS sequence"/>
</dbReference>
<keyword evidence="8" id="KW-1185">Reference proteome</keyword>
<dbReference type="Pfam" id="PF13360">
    <property type="entry name" value="PQQ_2"/>
    <property type="match status" value="1"/>
</dbReference>
<dbReference type="PROSITE" id="PS00107">
    <property type="entry name" value="PROTEIN_KINASE_ATP"/>
    <property type="match status" value="1"/>
</dbReference>
<dbReference type="InterPro" id="IPR011047">
    <property type="entry name" value="Quinoprotein_ADH-like_sf"/>
</dbReference>
<evidence type="ECO:0000313" key="7">
    <source>
        <dbReference type="EMBL" id="GAA0920420.1"/>
    </source>
</evidence>
<dbReference type="PROSITE" id="PS00108">
    <property type="entry name" value="PROTEIN_KINASE_ST"/>
    <property type="match status" value="1"/>
</dbReference>
<evidence type="ECO:0000256" key="2">
    <source>
        <dbReference type="ARBA" id="ARBA00022741"/>
    </source>
</evidence>